<dbReference type="VEuPathDB" id="FungiDB:H257_15963"/>
<evidence type="ECO:0000256" key="2">
    <source>
        <dbReference type="ARBA" id="ARBA00022754"/>
    </source>
</evidence>
<dbReference type="GO" id="GO:0005882">
    <property type="term" value="C:intermediate filament"/>
    <property type="evidence" value="ECO:0007669"/>
    <property type="project" value="UniProtKB-KW"/>
</dbReference>
<dbReference type="GO" id="GO:0005634">
    <property type="term" value="C:nucleus"/>
    <property type="evidence" value="ECO:0007669"/>
    <property type="project" value="UniProtKB-SubCell"/>
</dbReference>
<feature type="coiled-coil region" evidence="5">
    <location>
        <begin position="267"/>
        <end position="347"/>
    </location>
</feature>
<dbReference type="PANTHER" id="PTHR45721">
    <property type="entry name" value="LAMIN DM0-RELATED"/>
    <property type="match status" value="1"/>
</dbReference>
<dbReference type="EMBL" id="QUTG01002996">
    <property type="protein sequence ID" value="RHY93734.1"/>
    <property type="molecule type" value="Genomic_DNA"/>
</dbReference>
<feature type="coiled-coil region" evidence="5">
    <location>
        <begin position="159"/>
        <end position="221"/>
    </location>
</feature>
<dbReference type="SUPFAM" id="SSF74853">
    <property type="entry name" value="Lamin A/C globular tail domain"/>
    <property type="match status" value="1"/>
</dbReference>
<feature type="region of interest" description="Disordered" evidence="6">
    <location>
        <begin position="384"/>
        <end position="416"/>
    </location>
</feature>
<organism evidence="8 9">
    <name type="scientific">Aphanomyces astaci</name>
    <name type="common">Crayfish plague agent</name>
    <dbReference type="NCBI Taxonomy" id="112090"/>
    <lineage>
        <taxon>Eukaryota</taxon>
        <taxon>Sar</taxon>
        <taxon>Stramenopiles</taxon>
        <taxon>Oomycota</taxon>
        <taxon>Saprolegniomycetes</taxon>
        <taxon>Saprolegniales</taxon>
        <taxon>Verrucalvaceae</taxon>
        <taxon>Aphanomyces</taxon>
    </lineage>
</organism>
<sequence>MAAGTSSFMEGEGWLPTMIVMLGALMDPEMKIQINDCTCPVKMASKRESFSPMKSKRLDEKTTLQELNNRLEMYVLRVKEVQDSRDVAEKELDTIRDRMQMDLSMTKTRLSKELEDTRKLLEFEIDQKTRLQVLEQEQHTELVKLRTQVKEFGDIRVELDAVQGELAKEKESSKAAKEALALQTTSLQSARRKLKDLDKENRKLASSLSDTTNELEQLKQKTSEFSLTRDTEITLVRKEMNAKHLEALAAWRRESEDRLHNIEAEVRSHFEGQIEGLRSQVEEANLELDSLKIEYERTANDYDESLKIRQSLTDKLSTIETQYRNERKKFQEDRKTYEINIDNARQARLAKETEFNDLMDIKIALDAEISAYRSILDREETRVGIDHANHSKKRKASLTPVKSTSSRQHKRRKSHSTGAVRITYLNLEQGRITLENTGTVALPLAGWQVTSKATNVVFAFPEDYVIQPSGHVSVISGRNAAPTEEEKESMDFYVIKKAMWNTHADVAQLTNPAGDVVSSYAEGMTVDDDDVDAADTPVKEGVRTTYRLYKCLCVVVGG</sequence>
<dbReference type="Pfam" id="PF00038">
    <property type="entry name" value="Filament"/>
    <property type="match status" value="1"/>
</dbReference>
<dbReference type="InterPro" id="IPR036415">
    <property type="entry name" value="Lamin_tail_dom_sf"/>
</dbReference>
<dbReference type="SUPFAM" id="SSF64593">
    <property type="entry name" value="Intermediate filament protein, coiled coil region"/>
    <property type="match status" value="1"/>
</dbReference>
<name>A0A418DF73_APHAT</name>
<evidence type="ECO:0000256" key="4">
    <source>
        <dbReference type="ARBA" id="ARBA00023242"/>
    </source>
</evidence>
<dbReference type="AlphaFoldDB" id="A0A418DF73"/>
<dbReference type="Gene3D" id="1.20.5.170">
    <property type="match status" value="1"/>
</dbReference>
<dbReference type="InterPro" id="IPR039008">
    <property type="entry name" value="IF_rod_dom"/>
</dbReference>
<evidence type="ECO:0000313" key="9">
    <source>
        <dbReference type="Proteomes" id="UP000285712"/>
    </source>
</evidence>
<dbReference type="Gene3D" id="2.60.40.1260">
    <property type="entry name" value="Lamin Tail domain"/>
    <property type="match status" value="1"/>
</dbReference>
<feature type="coiled-coil region" evidence="5">
    <location>
        <begin position="64"/>
        <end position="98"/>
    </location>
</feature>
<dbReference type="Proteomes" id="UP000285712">
    <property type="component" value="Unassembled WGS sequence"/>
</dbReference>
<comment type="subcellular location">
    <subcellularLocation>
        <location evidence="1">Nucleus</location>
    </subcellularLocation>
</comment>
<protein>
    <recommendedName>
        <fullName evidence="7">LTD domain-containing protein</fullName>
    </recommendedName>
</protein>
<evidence type="ECO:0000256" key="5">
    <source>
        <dbReference type="SAM" id="Coils"/>
    </source>
</evidence>
<reference evidence="8 9" key="1">
    <citation type="submission" date="2018-08" db="EMBL/GenBank/DDBJ databases">
        <title>Aphanomyces genome sequencing and annotation.</title>
        <authorList>
            <person name="Minardi D."/>
            <person name="Oidtmann B."/>
            <person name="Van Der Giezen M."/>
            <person name="Studholme D.J."/>
        </authorList>
    </citation>
    <scope>NUCLEOTIDE SEQUENCE [LARGE SCALE GENOMIC DNA]</scope>
    <source>
        <strain evidence="8 9">Sv</strain>
    </source>
</reference>
<evidence type="ECO:0000256" key="6">
    <source>
        <dbReference type="SAM" id="MobiDB-lite"/>
    </source>
</evidence>
<accession>A0A418DF73</accession>
<evidence type="ECO:0000256" key="1">
    <source>
        <dbReference type="ARBA" id="ARBA00004123"/>
    </source>
</evidence>
<dbReference type="Pfam" id="PF00932">
    <property type="entry name" value="LTD"/>
    <property type="match status" value="1"/>
</dbReference>
<feature type="domain" description="LTD" evidence="7">
    <location>
        <begin position="406"/>
        <end position="528"/>
    </location>
</feature>
<comment type="caution">
    <text evidence="8">The sequence shown here is derived from an EMBL/GenBank/DDBJ whole genome shotgun (WGS) entry which is preliminary data.</text>
</comment>
<evidence type="ECO:0000256" key="3">
    <source>
        <dbReference type="ARBA" id="ARBA00023054"/>
    </source>
</evidence>
<evidence type="ECO:0000313" key="8">
    <source>
        <dbReference type="EMBL" id="RHY93734.1"/>
    </source>
</evidence>
<dbReference type="InterPro" id="IPR001322">
    <property type="entry name" value="Lamin_tail_dom"/>
</dbReference>
<dbReference type="PANTHER" id="PTHR45721:SF11">
    <property type="entry name" value="LAMIN DM0-RELATED"/>
    <property type="match status" value="1"/>
</dbReference>
<keyword evidence="4" id="KW-0539">Nucleus</keyword>
<proteinExistence type="predicted"/>
<evidence type="ECO:0000259" key="7">
    <source>
        <dbReference type="PROSITE" id="PS51841"/>
    </source>
</evidence>
<keyword evidence="2" id="KW-0403">Intermediate filament</keyword>
<dbReference type="PROSITE" id="PS51841">
    <property type="entry name" value="LTD"/>
    <property type="match status" value="1"/>
</dbReference>
<keyword evidence="3 5" id="KW-0175">Coiled coil</keyword>
<dbReference type="SMART" id="SM01391">
    <property type="entry name" value="Filament"/>
    <property type="match status" value="1"/>
</dbReference>
<gene>
    <name evidence="8" type="ORF">DYB35_008273</name>
</gene>